<keyword evidence="1" id="KW-0812">Transmembrane</keyword>
<protein>
    <submittedName>
        <fullName evidence="2">Uncharacterized protein</fullName>
    </submittedName>
</protein>
<evidence type="ECO:0000256" key="1">
    <source>
        <dbReference type="SAM" id="Phobius"/>
    </source>
</evidence>
<gene>
    <name evidence="2" type="ORF">SNA_19475</name>
</gene>
<accession>A0A0D7CKW6</accession>
<evidence type="ECO:0000313" key="3">
    <source>
        <dbReference type="Proteomes" id="UP000032458"/>
    </source>
</evidence>
<sequence>MVGRPCVRLPSVALLLEVAVLFVLGRRSDEAKRRPRKHQLPMLLCMGVMLATSGAARLRGWTGTGMTVVFGVGMV</sequence>
<comment type="caution">
    <text evidence="2">The sequence shown here is derived from an EMBL/GenBank/DDBJ whole genome shotgun (WGS) entry which is preliminary data.</text>
</comment>
<name>A0A0D7CKW6_9ACTN</name>
<keyword evidence="1" id="KW-0472">Membrane</keyword>
<keyword evidence="3" id="KW-1185">Reference proteome</keyword>
<evidence type="ECO:0000313" key="2">
    <source>
        <dbReference type="EMBL" id="KIZ16505.1"/>
    </source>
</evidence>
<dbReference type="PATRIC" id="fig|1240678.4.peg.4110"/>
<feature type="transmembrane region" description="Helical" evidence="1">
    <location>
        <begin position="12"/>
        <end position="28"/>
    </location>
</feature>
<organism evidence="2 3">
    <name type="scientific">Streptomyces natalensis ATCC 27448</name>
    <dbReference type="NCBI Taxonomy" id="1240678"/>
    <lineage>
        <taxon>Bacteria</taxon>
        <taxon>Bacillati</taxon>
        <taxon>Actinomycetota</taxon>
        <taxon>Actinomycetes</taxon>
        <taxon>Kitasatosporales</taxon>
        <taxon>Streptomycetaceae</taxon>
        <taxon>Streptomyces</taxon>
    </lineage>
</organism>
<dbReference type="EMBL" id="JRKI01000027">
    <property type="protein sequence ID" value="KIZ16505.1"/>
    <property type="molecule type" value="Genomic_DNA"/>
</dbReference>
<proteinExistence type="predicted"/>
<dbReference type="Proteomes" id="UP000032458">
    <property type="component" value="Unassembled WGS sequence"/>
</dbReference>
<feature type="transmembrane region" description="Helical" evidence="1">
    <location>
        <begin position="40"/>
        <end position="58"/>
    </location>
</feature>
<reference evidence="2 3" key="1">
    <citation type="submission" date="2014-09" db="EMBL/GenBank/DDBJ databases">
        <title>Draft genome sequence of Streptomyces natalensis ATCC 27448, producer of the antifungal pimaricin.</title>
        <authorList>
            <person name="Mendes M.V."/>
            <person name="Beites T."/>
            <person name="Pires S."/>
            <person name="Santos C.L."/>
            <person name="Moradas-Ferreira P."/>
        </authorList>
    </citation>
    <scope>NUCLEOTIDE SEQUENCE [LARGE SCALE GENOMIC DNA]</scope>
    <source>
        <strain evidence="2 3">ATCC 27448</strain>
    </source>
</reference>
<keyword evidence="1" id="KW-1133">Transmembrane helix</keyword>
<dbReference type="AlphaFoldDB" id="A0A0D7CKW6"/>